<keyword evidence="5" id="KW-0158">Chromosome</keyword>
<dbReference type="Pfam" id="PF15412">
    <property type="entry name" value="Nse4-Nse3_bdg"/>
    <property type="match status" value="1"/>
</dbReference>
<comment type="similarity">
    <text evidence="3 9">Belongs to the NSE4 family.</text>
</comment>
<evidence type="ECO:0000256" key="5">
    <source>
        <dbReference type="ARBA" id="ARBA00022895"/>
    </source>
</evidence>
<dbReference type="InterPro" id="IPR014854">
    <property type="entry name" value="Nse4_C"/>
</dbReference>
<gene>
    <name evidence="13" type="ORF">NDU88_006326</name>
</gene>
<dbReference type="GO" id="GO:0000781">
    <property type="term" value="C:chromosome, telomeric region"/>
    <property type="evidence" value="ECO:0007669"/>
    <property type="project" value="UniProtKB-SubCell"/>
</dbReference>
<evidence type="ECO:0000259" key="11">
    <source>
        <dbReference type="Pfam" id="PF08743"/>
    </source>
</evidence>
<evidence type="ECO:0000256" key="3">
    <source>
        <dbReference type="ARBA" id="ARBA00008997"/>
    </source>
</evidence>
<evidence type="ECO:0000256" key="1">
    <source>
        <dbReference type="ARBA" id="ARBA00004123"/>
    </source>
</evidence>
<comment type="subcellular location">
    <subcellularLocation>
        <location evidence="2">Chromosome</location>
        <location evidence="2">Telomere</location>
    </subcellularLocation>
    <subcellularLocation>
        <location evidence="1 9">Nucleus</location>
    </subcellularLocation>
</comment>
<dbReference type="PANTHER" id="PTHR16140">
    <property type="entry name" value="NON-STRUCTURAL MAINTENANCE OF CHROMOSOMES ELEMENT 4"/>
    <property type="match status" value="1"/>
</dbReference>
<keyword evidence="8 9" id="KW-0539">Nucleus</keyword>
<evidence type="ECO:0000256" key="6">
    <source>
        <dbReference type="ARBA" id="ARBA00023172"/>
    </source>
</evidence>
<proteinExistence type="inferred from homology"/>
<sequence>MLVGSPAPSDEQEEVLNSGASNGAEGDDTSRRQIRHQYRELINSVQQNREDILSSRSNKLTEALQECNKLFTGVSQAREAALDAQFLVLATNLGKEKANQLHSDMTVFDPTAFAEDLLKFMGLNRLESGGKGGSGNDSEDEGLSGGFLPSDAWQKLGREAEKHFRRAPAFHYMLGTFKMDPPVVRQRVERQRKKNSTEELRAMPAQLKKMDESHQEATEKEVERILGLLQTYFQDDPDTPISFFDFVIDPESFPRTVENIFHVSFLIRDGLARIKLDQDKLPVIEPLKQDEEKEANQDYRERNQGVIALSPQDWRDIIETFEITEPMIPQVYVPSE</sequence>
<keyword evidence="14" id="KW-1185">Reference proteome</keyword>
<evidence type="ECO:0000259" key="12">
    <source>
        <dbReference type="Pfam" id="PF15412"/>
    </source>
</evidence>
<dbReference type="GO" id="GO:0005634">
    <property type="term" value="C:nucleus"/>
    <property type="evidence" value="ECO:0007669"/>
    <property type="project" value="UniProtKB-SubCell"/>
</dbReference>
<dbReference type="Pfam" id="PF08743">
    <property type="entry name" value="Nse4_C"/>
    <property type="match status" value="1"/>
</dbReference>
<evidence type="ECO:0000256" key="7">
    <source>
        <dbReference type="ARBA" id="ARBA00023204"/>
    </source>
</evidence>
<dbReference type="InterPro" id="IPR027786">
    <property type="entry name" value="Nse4/EID"/>
</dbReference>
<dbReference type="InterPro" id="IPR029225">
    <property type="entry name" value="Nse4_Nse3-bd"/>
</dbReference>
<organism evidence="13 14">
    <name type="scientific">Pleurodeles waltl</name>
    <name type="common">Iberian ribbed newt</name>
    <dbReference type="NCBI Taxonomy" id="8319"/>
    <lineage>
        <taxon>Eukaryota</taxon>
        <taxon>Metazoa</taxon>
        <taxon>Chordata</taxon>
        <taxon>Craniata</taxon>
        <taxon>Vertebrata</taxon>
        <taxon>Euteleostomi</taxon>
        <taxon>Amphibia</taxon>
        <taxon>Batrachia</taxon>
        <taxon>Caudata</taxon>
        <taxon>Salamandroidea</taxon>
        <taxon>Salamandridae</taxon>
        <taxon>Pleurodelinae</taxon>
        <taxon>Pleurodeles</taxon>
    </lineage>
</organism>
<evidence type="ECO:0000256" key="2">
    <source>
        <dbReference type="ARBA" id="ARBA00004574"/>
    </source>
</evidence>
<keyword evidence="5" id="KW-0779">Telomere</keyword>
<dbReference type="EMBL" id="JANPWB010000010">
    <property type="protein sequence ID" value="KAJ1139965.1"/>
    <property type="molecule type" value="Genomic_DNA"/>
</dbReference>
<keyword evidence="6 9" id="KW-0233">DNA recombination</keyword>
<feature type="domain" description="Nse4/EID protein Nse3/MAGE-binding" evidence="12">
    <location>
        <begin position="83"/>
        <end position="141"/>
    </location>
</feature>
<evidence type="ECO:0000256" key="4">
    <source>
        <dbReference type="ARBA" id="ARBA00022763"/>
    </source>
</evidence>
<evidence type="ECO:0000256" key="8">
    <source>
        <dbReference type="ARBA" id="ARBA00023242"/>
    </source>
</evidence>
<comment type="caution">
    <text evidence="13">The sequence shown here is derived from an EMBL/GenBank/DDBJ whole genome shotgun (WGS) entry which is preliminary data.</text>
</comment>
<evidence type="ECO:0000256" key="9">
    <source>
        <dbReference type="RuleBase" id="RU365071"/>
    </source>
</evidence>
<dbReference type="AlphaFoldDB" id="A0AAV7QIQ3"/>
<evidence type="ECO:0000313" key="13">
    <source>
        <dbReference type="EMBL" id="KAJ1139965.1"/>
    </source>
</evidence>
<comment type="subunit">
    <text evidence="9">Component of the SMC5-SMC6 complex.</text>
</comment>
<dbReference type="Proteomes" id="UP001066276">
    <property type="component" value="Chromosome 6"/>
</dbReference>
<dbReference type="GO" id="GO:0030915">
    <property type="term" value="C:Smc5-Smc6 complex"/>
    <property type="evidence" value="ECO:0007669"/>
    <property type="project" value="UniProtKB-UniRule"/>
</dbReference>
<protein>
    <recommendedName>
        <fullName evidence="9">Non-structural maintenance of chromosomes element 4</fullName>
    </recommendedName>
</protein>
<name>A0AAV7QIQ3_PLEWA</name>
<feature type="region of interest" description="Disordered" evidence="10">
    <location>
        <begin position="1"/>
        <end position="33"/>
    </location>
</feature>
<keyword evidence="7 9" id="KW-0234">DNA repair</keyword>
<dbReference type="PANTHER" id="PTHR16140:SF0">
    <property type="entry name" value="NON-STRUCTURAL MAINTENANCE OF CHROMOSOMES ELEMENT 4"/>
    <property type="match status" value="1"/>
</dbReference>
<dbReference type="GO" id="GO:0006281">
    <property type="term" value="P:DNA repair"/>
    <property type="evidence" value="ECO:0007669"/>
    <property type="project" value="UniProtKB-UniRule"/>
</dbReference>
<accession>A0AAV7QIQ3</accession>
<evidence type="ECO:0000313" key="14">
    <source>
        <dbReference type="Proteomes" id="UP001066276"/>
    </source>
</evidence>
<evidence type="ECO:0000256" key="10">
    <source>
        <dbReference type="SAM" id="MobiDB-lite"/>
    </source>
</evidence>
<comment type="function">
    <text evidence="9">Component of the SMC5-SMC6 complex, that promotes sister chromatid alignment after DNA damage and facilitates double-stranded DNA breaks (DSBs) repair via homologous recombination between sister chromatids.</text>
</comment>
<keyword evidence="4 9" id="KW-0227">DNA damage</keyword>
<feature type="domain" description="Non-structural maintenance of chromosome element 4 C-terminal" evidence="11">
    <location>
        <begin position="240"/>
        <end position="328"/>
    </location>
</feature>
<dbReference type="GO" id="GO:0006310">
    <property type="term" value="P:DNA recombination"/>
    <property type="evidence" value="ECO:0007669"/>
    <property type="project" value="UniProtKB-UniRule"/>
</dbReference>
<reference evidence="13" key="1">
    <citation type="journal article" date="2022" name="bioRxiv">
        <title>Sequencing and chromosome-scale assembly of the giantPleurodeles waltlgenome.</title>
        <authorList>
            <person name="Brown T."/>
            <person name="Elewa A."/>
            <person name="Iarovenko S."/>
            <person name="Subramanian E."/>
            <person name="Araus A.J."/>
            <person name="Petzold A."/>
            <person name="Susuki M."/>
            <person name="Suzuki K.-i.T."/>
            <person name="Hayashi T."/>
            <person name="Toyoda A."/>
            <person name="Oliveira C."/>
            <person name="Osipova E."/>
            <person name="Leigh N.D."/>
            <person name="Simon A."/>
            <person name="Yun M.H."/>
        </authorList>
    </citation>
    <scope>NUCLEOTIDE SEQUENCE</scope>
    <source>
        <strain evidence="13">20211129_DDA</strain>
        <tissue evidence="13">Liver</tissue>
    </source>
</reference>